<dbReference type="RefSeq" id="WP_138161111.1">
    <property type="nucleotide sequence ID" value="NZ_VAUA01000001.1"/>
</dbReference>
<sequence length="293" mass="33043">MQKRVVFRSRLLPYLLVLPQIAITLIFFFWPAYQALESSFFIEDAFGFSRQWVAMQNYVELFEDPSYLRSFKTTLIFGVSVAVMAMSISLGLAVAANRVVKAATGYRTMLIWPYAVAPALAGVIWYFLMNPSLGIVAYWLKNVGVDWNHYLNGDQALLLVIVAAAWKQVSYNFLFFLAGLQSIPKSLIEAAAIDRAGPVRRFWTIVFPLLTPTTFFLLVVNLVYAFFDTFALVHATTEGGPVDATSILVFRVYNTGFIGQDYGSSAAQSVILMGLVIMMTFVQFRFVERKVQY</sequence>
<feature type="transmembrane region" description="Helical" evidence="12">
    <location>
        <begin position="12"/>
        <end position="33"/>
    </location>
</feature>
<dbReference type="InterPro" id="IPR050809">
    <property type="entry name" value="UgpAE/MalFG_permease"/>
</dbReference>
<feature type="transmembrane region" description="Helical" evidence="12">
    <location>
        <begin position="201"/>
        <end position="227"/>
    </location>
</feature>
<dbReference type="InterPro" id="IPR000515">
    <property type="entry name" value="MetI-like"/>
</dbReference>
<dbReference type="Gene3D" id="1.10.3720.10">
    <property type="entry name" value="MetI-like"/>
    <property type="match status" value="1"/>
</dbReference>
<dbReference type="GO" id="GO:0005886">
    <property type="term" value="C:plasma membrane"/>
    <property type="evidence" value="ECO:0007669"/>
    <property type="project" value="UniProtKB-SubCell"/>
</dbReference>
<evidence type="ECO:0000313" key="16">
    <source>
        <dbReference type="Proteomes" id="UP000305041"/>
    </source>
</evidence>
<evidence type="ECO:0000256" key="10">
    <source>
        <dbReference type="ARBA" id="ARBA00037054"/>
    </source>
</evidence>
<dbReference type="EMBL" id="VAUA01000001">
    <property type="protein sequence ID" value="TLP68876.1"/>
    <property type="molecule type" value="Genomic_DNA"/>
</dbReference>
<organism evidence="14 17">
    <name type="scientific">Parasedimentitalea maritima</name>
    <dbReference type="NCBI Taxonomy" id="2578117"/>
    <lineage>
        <taxon>Bacteria</taxon>
        <taxon>Pseudomonadati</taxon>
        <taxon>Pseudomonadota</taxon>
        <taxon>Alphaproteobacteria</taxon>
        <taxon>Rhodobacterales</taxon>
        <taxon>Paracoccaceae</taxon>
        <taxon>Parasedimentitalea</taxon>
    </lineage>
</organism>
<comment type="function">
    <text evidence="10">Part of the ABC transporter complex UgpBAEC involved in sn-glycerol-3-phosphate (G3P) import. Probably responsible for the translocation of the substrate across the membrane.</text>
</comment>
<evidence type="ECO:0000256" key="9">
    <source>
        <dbReference type="ARBA" id="ARBA00023136"/>
    </source>
</evidence>
<feature type="domain" description="ABC transmembrane type-1" evidence="13">
    <location>
        <begin position="71"/>
        <end position="283"/>
    </location>
</feature>
<dbReference type="AlphaFoldDB" id="A0A5R8ZRF3"/>
<evidence type="ECO:0000256" key="4">
    <source>
        <dbReference type="ARBA" id="ARBA00022448"/>
    </source>
</evidence>
<name>A0A5R8ZRF3_9RHOB</name>
<evidence type="ECO:0000313" key="14">
    <source>
        <dbReference type="EMBL" id="KAE9632366.1"/>
    </source>
</evidence>
<accession>A0A5R8ZRF3</accession>
<dbReference type="GO" id="GO:0055085">
    <property type="term" value="P:transmembrane transport"/>
    <property type="evidence" value="ECO:0007669"/>
    <property type="project" value="InterPro"/>
</dbReference>
<evidence type="ECO:0000256" key="2">
    <source>
        <dbReference type="ARBA" id="ARBA00009306"/>
    </source>
</evidence>
<dbReference type="Proteomes" id="UP000441586">
    <property type="component" value="Unassembled WGS sequence"/>
</dbReference>
<keyword evidence="4 12" id="KW-0813">Transport</keyword>
<evidence type="ECO:0000259" key="13">
    <source>
        <dbReference type="PROSITE" id="PS50928"/>
    </source>
</evidence>
<evidence type="ECO:0000256" key="11">
    <source>
        <dbReference type="ARBA" id="ARBA00040780"/>
    </source>
</evidence>
<comment type="subunit">
    <text evidence="3">The complex is composed of two ATP-binding proteins (UgpC), two transmembrane proteins (UgpA and UgpE) and a solute-binding protein (UgpB).</text>
</comment>
<reference evidence="14 17" key="2">
    <citation type="submission" date="2019-12" db="EMBL/GenBank/DDBJ databases">
        <authorList>
            <person name="Zhang Y.-J."/>
        </authorList>
    </citation>
    <scope>NUCLEOTIDE SEQUENCE [LARGE SCALE GENOMIC DNA]</scope>
    <source>
        <strain evidence="14 17">H18S-6</strain>
    </source>
</reference>
<dbReference type="InterPro" id="IPR035906">
    <property type="entry name" value="MetI-like_sf"/>
</dbReference>
<keyword evidence="7 12" id="KW-0812">Transmembrane</keyword>
<dbReference type="EMBL" id="WSFO01000001">
    <property type="protein sequence ID" value="KAE9632366.1"/>
    <property type="molecule type" value="Genomic_DNA"/>
</dbReference>
<reference evidence="15 16" key="1">
    <citation type="submission" date="2019-05" db="EMBL/GenBank/DDBJ databases">
        <title>Draft genome sequence of Pelagicola sp. DSW4-44.</title>
        <authorList>
            <person name="Oh J."/>
        </authorList>
    </citation>
    <scope>NUCLEOTIDE SEQUENCE [LARGE SCALE GENOMIC DNA]</scope>
    <source>
        <strain evidence="15 16">DSW4-44</strain>
    </source>
</reference>
<evidence type="ECO:0000256" key="6">
    <source>
        <dbReference type="ARBA" id="ARBA00022519"/>
    </source>
</evidence>
<feature type="transmembrane region" description="Helical" evidence="12">
    <location>
        <begin position="75"/>
        <end position="97"/>
    </location>
</feature>
<comment type="caution">
    <text evidence="14">The sequence shown here is derived from an EMBL/GenBank/DDBJ whole genome shotgun (WGS) entry which is preliminary data.</text>
</comment>
<comment type="similarity">
    <text evidence="2 12">Belongs to the binding-protein-dependent transport system permease family.</text>
</comment>
<keyword evidence="9 12" id="KW-0472">Membrane</keyword>
<feature type="transmembrane region" description="Helical" evidence="12">
    <location>
        <begin position="109"/>
        <end position="128"/>
    </location>
</feature>
<dbReference type="PROSITE" id="PS50928">
    <property type="entry name" value="ABC_TM1"/>
    <property type="match status" value="1"/>
</dbReference>
<dbReference type="OrthoDB" id="9773727at2"/>
<proteinExistence type="inferred from homology"/>
<evidence type="ECO:0000256" key="8">
    <source>
        <dbReference type="ARBA" id="ARBA00022989"/>
    </source>
</evidence>
<evidence type="ECO:0000256" key="12">
    <source>
        <dbReference type="RuleBase" id="RU363032"/>
    </source>
</evidence>
<dbReference type="Proteomes" id="UP000305041">
    <property type="component" value="Unassembled WGS sequence"/>
</dbReference>
<evidence type="ECO:0000313" key="15">
    <source>
        <dbReference type="EMBL" id="TLP68876.1"/>
    </source>
</evidence>
<gene>
    <name evidence="14" type="primary">ugpA</name>
    <name evidence="15" type="ORF">FEE96_00885</name>
    <name evidence="14" type="ORF">GP644_00885</name>
</gene>
<dbReference type="SUPFAM" id="SSF161098">
    <property type="entry name" value="MetI-like"/>
    <property type="match status" value="1"/>
</dbReference>
<keyword evidence="6" id="KW-0997">Cell inner membrane</keyword>
<dbReference type="CDD" id="cd06261">
    <property type="entry name" value="TM_PBP2"/>
    <property type="match status" value="1"/>
</dbReference>
<keyword evidence="16" id="KW-1185">Reference proteome</keyword>
<dbReference type="NCBIfam" id="NF007852">
    <property type="entry name" value="PRK10561.1"/>
    <property type="match status" value="1"/>
</dbReference>
<dbReference type="PANTHER" id="PTHR43227">
    <property type="entry name" value="BLL4140 PROTEIN"/>
    <property type="match status" value="1"/>
</dbReference>
<keyword evidence="8 12" id="KW-1133">Transmembrane helix</keyword>
<comment type="subcellular location">
    <subcellularLocation>
        <location evidence="1">Cell inner membrane</location>
        <topology evidence="1">Multi-pass membrane protein</topology>
    </subcellularLocation>
    <subcellularLocation>
        <location evidence="12">Cell membrane</location>
        <topology evidence="12">Multi-pass membrane protein</topology>
    </subcellularLocation>
</comment>
<protein>
    <recommendedName>
        <fullName evidence="11">sn-glycerol-3-phosphate transport system permease protein UgpA</fullName>
    </recommendedName>
</protein>
<feature type="transmembrane region" description="Helical" evidence="12">
    <location>
        <begin position="156"/>
        <end position="180"/>
    </location>
</feature>
<dbReference type="Pfam" id="PF00528">
    <property type="entry name" value="BPD_transp_1"/>
    <property type="match status" value="1"/>
</dbReference>
<evidence type="ECO:0000256" key="3">
    <source>
        <dbReference type="ARBA" id="ARBA00011557"/>
    </source>
</evidence>
<evidence type="ECO:0000256" key="1">
    <source>
        <dbReference type="ARBA" id="ARBA00004429"/>
    </source>
</evidence>
<dbReference type="PANTHER" id="PTHR43227:SF9">
    <property type="entry name" value="SN-GLYCEROL-3-PHOSPHATE TRANSPORT SYSTEM PERMEASE PROTEIN UGPA"/>
    <property type="match status" value="1"/>
</dbReference>
<accession>A0A6A4RE91</accession>
<evidence type="ECO:0000256" key="7">
    <source>
        <dbReference type="ARBA" id="ARBA00022692"/>
    </source>
</evidence>
<evidence type="ECO:0000313" key="17">
    <source>
        <dbReference type="Proteomes" id="UP000441586"/>
    </source>
</evidence>
<feature type="transmembrane region" description="Helical" evidence="12">
    <location>
        <begin position="266"/>
        <end position="287"/>
    </location>
</feature>
<evidence type="ECO:0000256" key="5">
    <source>
        <dbReference type="ARBA" id="ARBA00022475"/>
    </source>
</evidence>
<keyword evidence="5" id="KW-1003">Cell membrane</keyword>